<organism evidence="2 3">
    <name type="scientific">Amphilophus citrinellus</name>
    <name type="common">Midas cichlid</name>
    <name type="synonym">Cichlasoma citrinellum</name>
    <dbReference type="NCBI Taxonomy" id="61819"/>
    <lineage>
        <taxon>Eukaryota</taxon>
        <taxon>Metazoa</taxon>
        <taxon>Chordata</taxon>
        <taxon>Craniata</taxon>
        <taxon>Vertebrata</taxon>
        <taxon>Euteleostomi</taxon>
        <taxon>Actinopterygii</taxon>
        <taxon>Neopterygii</taxon>
        <taxon>Teleostei</taxon>
        <taxon>Neoteleostei</taxon>
        <taxon>Acanthomorphata</taxon>
        <taxon>Ovalentaria</taxon>
        <taxon>Cichlomorphae</taxon>
        <taxon>Cichliformes</taxon>
        <taxon>Cichlidae</taxon>
        <taxon>New World cichlids</taxon>
        <taxon>Cichlasomatinae</taxon>
        <taxon>Heroini</taxon>
        <taxon>Amphilophus</taxon>
    </lineage>
</organism>
<dbReference type="SUPFAM" id="SSF47266">
    <property type="entry name" value="4-helical cytokines"/>
    <property type="match status" value="1"/>
</dbReference>
<dbReference type="Gene3D" id="1.20.1250.10">
    <property type="match status" value="1"/>
</dbReference>
<dbReference type="OMA" id="HYYKFLA"/>
<dbReference type="AlphaFoldDB" id="A0A3Q0S2G1"/>
<accession>A0A3Q0S2G1</accession>
<name>A0A3Q0S2G1_AMPCI</name>
<dbReference type="Proteomes" id="UP000261340">
    <property type="component" value="Unplaced"/>
</dbReference>
<proteinExistence type="predicted"/>
<protein>
    <submittedName>
        <fullName evidence="2">Zmp:0000001127</fullName>
    </submittedName>
</protein>
<reference evidence="2" key="1">
    <citation type="submission" date="2025-08" db="UniProtKB">
        <authorList>
            <consortium name="Ensembl"/>
        </authorList>
    </citation>
    <scope>IDENTIFICATION</scope>
</reference>
<keyword evidence="1" id="KW-0732">Signal</keyword>
<feature type="chain" id="PRO_5018750370" evidence="1">
    <location>
        <begin position="26"/>
        <end position="191"/>
    </location>
</feature>
<sequence>MSLKNFTPALVLLGLTCSLWPMSQSLPVMSNGPMADSCVSYARTLLFNITDVLDQKTLFSGIDCTKQNMELYKETSTPSVCTPQGSTCSGITTSTFHKESCVTSIGKDLNYYYKFLTAQPGPTVLFSLQKLMENCFSSFLPSDVELREAAAELESSFDQRLRLCKVLKGFQVRAITISRVIAYMSSGIHTK</sequence>
<evidence type="ECO:0000256" key="1">
    <source>
        <dbReference type="SAM" id="SignalP"/>
    </source>
</evidence>
<reference evidence="2" key="2">
    <citation type="submission" date="2025-09" db="UniProtKB">
        <authorList>
            <consortium name="Ensembl"/>
        </authorList>
    </citation>
    <scope>IDENTIFICATION</scope>
</reference>
<evidence type="ECO:0000313" key="3">
    <source>
        <dbReference type="Proteomes" id="UP000261340"/>
    </source>
</evidence>
<feature type="signal peptide" evidence="1">
    <location>
        <begin position="1"/>
        <end position="25"/>
    </location>
</feature>
<dbReference type="GeneTree" id="ENSGT00390000016906"/>
<dbReference type="InterPro" id="IPR009079">
    <property type="entry name" value="4_helix_cytokine-like_core"/>
</dbReference>
<evidence type="ECO:0000313" key="2">
    <source>
        <dbReference type="Ensembl" id="ENSACIP00000017161.1"/>
    </source>
</evidence>
<dbReference type="Ensembl" id="ENSACIT00000017627.1">
    <property type="protein sequence ID" value="ENSACIP00000017161.1"/>
    <property type="gene ID" value="ENSACIG00000013360.1"/>
</dbReference>
<keyword evidence="3" id="KW-1185">Reference proteome</keyword>